<feature type="transmembrane region" description="Helical" evidence="5">
    <location>
        <begin position="478"/>
        <end position="500"/>
    </location>
</feature>
<evidence type="ECO:0000313" key="8">
    <source>
        <dbReference type="EMBL" id="SFO65856.1"/>
    </source>
</evidence>
<evidence type="ECO:0000256" key="3">
    <source>
        <dbReference type="ARBA" id="ARBA00022989"/>
    </source>
</evidence>
<protein>
    <submittedName>
        <fullName evidence="7 8">Membrane protein YccC</fullName>
    </submittedName>
</protein>
<reference evidence="7 10" key="2">
    <citation type="submission" date="2018-10" db="EMBL/GenBank/DDBJ databases">
        <title>Sequencing the genomes of 1000 actinobacteria strains.</title>
        <authorList>
            <person name="Klenk H.-P."/>
        </authorList>
    </citation>
    <scope>NUCLEOTIDE SEQUENCE [LARGE SCALE GENOMIC DNA]</scope>
    <source>
        <strain evidence="7 10">DSM 45119</strain>
    </source>
</reference>
<proteinExistence type="predicted"/>
<dbReference type="EMBL" id="RBXX01000002">
    <property type="protein sequence ID" value="RKT83809.1"/>
    <property type="molecule type" value="Genomic_DNA"/>
</dbReference>
<evidence type="ECO:0000313" key="7">
    <source>
        <dbReference type="EMBL" id="RKT83809.1"/>
    </source>
</evidence>
<feature type="transmembrane region" description="Helical" evidence="5">
    <location>
        <begin position="409"/>
        <end position="436"/>
    </location>
</feature>
<evidence type="ECO:0000313" key="9">
    <source>
        <dbReference type="Proteomes" id="UP000199398"/>
    </source>
</evidence>
<evidence type="ECO:0000256" key="4">
    <source>
        <dbReference type="ARBA" id="ARBA00023136"/>
    </source>
</evidence>
<name>A0A1I5J094_9PSEU</name>
<reference evidence="8 9" key="1">
    <citation type="submission" date="2016-10" db="EMBL/GenBank/DDBJ databases">
        <authorList>
            <person name="de Groot N.N."/>
        </authorList>
    </citation>
    <scope>NUCLEOTIDE SEQUENCE [LARGE SCALE GENOMIC DNA]</scope>
    <source>
        <strain evidence="8 9">CPCC 201259</strain>
    </source>
</reference>
<evidence type="ECO:0000256" key="1">
    <source>
        <dbReference type="ARBA" id="ARBA00004141"/>
    </source>
</evidence>
<keyword evidence="10" id="KW-1185">Reference proteome</keyword>
<comment type="subcellular location">
    <subcellularLocation>
        <location evidence="1">Membrane</location>
        <topology evidence="1">Multi-pass membrane protein</topology>
    </subcellularLocation>
</comment>
<dbReference type="EMBL" id="FOUP01000020">
    <property type="protein sequence ID" value="SFO65856.1"/>
    <property type="molecule type" value="Genomic_DNA"/>
</dbReference>
<feature type="transmembrane region" description="Helical" evidence="5">
    <location>
        <begin position="65"/>
        <end position="84"/>
    </location>
</feature>
<sequence length="675" mass="71001">MTGVFDSVGKSVRTAKSALAARARQLLATEAGAPDPRQRQYAVLVLVAVVAGTAVGWLFDLQTPALLAGLTAVLALVATGGQSLRSDLRRFVWFTPALVLVMTVGPLLANIPVLAGLVVALVVFGSGMLPALGEHYRIGGQTFAAATLVSTTTGIGSDQPVWMLLAASASGAAFALLLRVIIGLSDPGRATRVAVARTLLEPGPGVVESAAAAWRADGSSTWLGEVLAGAARFRAARETLLAQAQQSDRIEADRLQRIVAEADQVAAELARAVRSRACTGLPYAARRDPSEAVLARGGRQDLPEAVRGINQGLDRIRATVVRRVETPLPPQAPGARRERLIGAVRAHLSFRSSLFRHSIRCTLAVAFGMVIVLLLRDPSASSLLLALYVVLQPAARDSMTGALERTGGAVLGVTALAILITLLPGAFLLVPLVIGGMLLSMPRLRSEYQTLLGCLIVITVVDQAMRLDRPLVNVGISFAANTAVGAAIALIVGYVAYLVLPSSILPDVRGAVRSTVWSVSELLRSVRAAGQGVDLPAALQAANVLALRRTQDLLGMPALLDGTGEETDDDRATRDAAVALDALRQDVATLAFRPEAEQAVAVPALRAVDDLLGGKATAKIPDVPESSAPATELLASSLLENALHARQAIDRTFGYDNPWKSYTISFVRPERLHIR</sequence>
<organism evidence="8 9">
    <name type="scientific">Saccharopolyspora antimicrobica</name>
    <dbReference type="NCBI Taxonomy" id="455193"/>
    <lineage>
        <taxon>Bacteria</taxon>
        <taxon>Bacillati</taxon>
        <taxon>Actinomycetota</taxon>
        <taxon>Actinomycetes</taxon>
        <taxon>Pseudonocardiales</taxon>
        <taxon>Pseudonocardiaceae</taxon>
        <taxon>Saccharopolyspora</taxon>
    </lineage>
</organism>
<dbReference type="STRING" id="455193.SAMN05421805_12096"/>
<evidence type="ECO:0000256" key="2">
    <source>
        <dbReference type="ARBA" id="ARBA00022692"/>
    </source>
</evidence>
<dbReference type="Proteomes" id="UP000199398">
    <property type="component" value="Unassembled WGS sequence"/>
</dbReference>
<dbReference type="InterPro" id="IPR049453">
    <property type="entry name" value="Memb_transporter_dom"/>
</dbReference>
<dbReference type="Proteomes" id="UP000270697">
    <property type="component" value="Unassembled WGS sequence"/>
</dbReference>
<gene>
    <name evidence="7" type="ORF">ATL45_2103</name>
    <name evidence="8" type="ORF">SAMN05421805_12096</name>
</gene>
<evidence type="ECO:0000259" key="6">
    <source>
        <dbReference type="Pfam" id="PF13515"/>
    </source>
</evidence>
<evidence type="ECO:0000256" key="5">
    <source>
        <dbReference type="SAM" id="Phobius"/>
    </source>
</evidence>
<keyword evidence="2 5" id="KW-0812">Transmembrane</keyword>
<evidence type="ECO:0000313" key="10">
    <source>
        <dbReference type="Proteomes" id="UP000270697"/>
    </source>
</evidence>
<dbReference type="AlphaFoldDB" id="A0A1I5J094"/>
<feature type="domain" description="Integral membrane bound transporter" evidence="6">
    <location>
        <begin position="369"/>
        <end position="492"/>
    </location>
</feature>
<dbReference type="GO" id="GO:0016020">
    <property type="term" value="C:membrane"/>
    <property type="evidence" value="ECO:0007669"/>
    <property type="project" value="UniProtKB-SubCell"/>
</dbReference>
<feature type="transmembrane region" description="Helical" evidence="5">
    <location>
        <begin position="91"/>
        <end position="124"/>
    </location>
</feature>
<feature type="transmembrane region" description="Helical" evidence="5">
    <location>
        <begin position="361"/>
        <end position="389"/>
    </location>
</feature>
<feature type="transmembrane region" description="Helical" evidence="5">
    <location>
        <begin position="161"/>
        <end position="182"/>
    </location>
</feature>
<feature type="transmembrane region" description="Helical" evidence="5">
    <location>
        <begin position="41"/>
        <end position="59"/>
    </location>
</feature>
<accession>A0A1I5J094</accession>
<dbReference type="Pfam" id="PF13515">
    <property type="entry name" value="FUSC_2"/>
    <property type="match status" value="1"/>
</dbReference>
<keyword evidence="4 5" id="KW-0472">Membrane</keyword>
<keyword evidence="3 5" id="KW-1133">Transmembrane helix</keyword>